<feature type="compositionally biased region" description="Low complexity" evidence="1">
    <location>
        <begin position="1152"/>
        <end position="1163"/>
    </location>
</feature>
<feature type="compositionally biased region" description="Polar residues" evidence="1">
    <location>
        <begin position="1436"/>
        <end position="1446"/>
    </location>
</feature>
<feature type="compositionally biased region" description="Polar residues" evidence="1">
    <location>
        <begin position="520"/>
        <end position="551"/>
    </location>
</feature>
<feature type="compositionally biased region" description="Basic and acidic residues" evidence="1">
    <location>
        <begin position="364"/>
        <end position="375"/>
    </location>
</feature>
<feature type="compositionally biased region" description="Low complexity" evidence="1">
    <location>
        <begin position="865"/>
        <end position="882"/>
    </location>
</feature>
<evidence type="ECO:0000256" key="2">
    <source>
        <dbReference type="SAM" id="SignalP"/>
    </source>
</evidence>
<reference evidence="3 4" key="1">
    <citation type="submission" date="2013-11" db="EMBL/GenBank/DDBJ databases">
        <title>Genome sequencing of Stegodyphus mimosarum.</title>
        <authorList>
            <person name="Bechsgaard J."/>
        </authorList>
    </citation>
    <scope>NUCLEOTIDE SEQUENCE [LARGE SCALE GENOMIC DNA]</scope>
</reference>
<evidence type="ECO:0000256" key="1">
    <source>
        <dbReference type="SAM" id="MobiDB-lite"/>
    </source>
</evidence>
<feature type="region of interest" description="Disordered" evidence="1">
    <location>
        <begin position="922"/>
        <end position="1008"/>
    </location>
</feature>
<dbReference type="STRING" id="407821.A0A087T719"/>
<accession>A0A087T719</accession>
<evidence type="ECO:0000313" key="4">
    <source>
        <dbReference type="Proteomes" id="UP000054359"/>
    </source>
</evidence>
<gene>
    <name evidence="3" type="ORF">X975_16811</name>
</gene>
<dbReference type="Proteomes" id="UP000054359">
    <property type="component" value="Unassembled WGS sequence"/>
</dbReference>
<feature type="signal peptide" evidence="2">
    <location>
        <begin position="1"/>
        <end position="25"/>
    </location>
</feature>
<feature type="compositionally biased region" description="Polar residues" evidence="1">
    <location>
        <begin position="1183"/>
        <end position="1201"/>
    </location>
</feature>
<sequence>MGLQWIFASFAAFLLGVSRISVIDASRINGSVATQAGKQSTADVNSIFSEIKFNCQNRASGYYADPHLDCEVFHFCHKDGTRVTIPCFQGSQKHRICYLKETSPTACSGLHFVLPEDLIAKKDSTTAAAVNDATDYKISNVIPQPNQMLDAKESNTTPLSSSKDGADNEKSGELDSIFEVFSGILKEIEANQPLVNETRSSSQFRFKPSTFSRGSHQHSSTEMRGSEIDGLNDEEKNVHGNEKFLVEVYKNEDEKDPNTDYSLFQRKAKKLFFISKSDKKIAAKNPRRKKRNVDNANIHRPYAVIYAKVPDITEKSRMYNSASSRQDRLEVPFAPAIVPADVPVVPVTIETRRKKKSKSKKSRRPQETLEVHSSSDNEFQDYQQPSEQRNVLFYVPNQGGNVRQLSLQQPGIADPRYPTGGSVIQTYRQPSQRPAENPQQQQQVQNNNQATYPNGLSNVQLPNFPFQPPSFLNNPGQSSYYFDPQALLQNDGVSLYGTQFRQPNQLQAQPEQVERVIRPQPQSSQTNSDSRSHLNTASNSRPQGGQESAVSQARGRPQKLQNGAVNNQEGENPRNPQVHENLPDFHNAFYNNFPGFQVYNAPFAHPNILHLGPTSQAEGQHSLYSNQQQPAAGLYQAIPDQTLNQGRLQQQTPEQFLTQQRPAQQNPRIQSHNEPEIGGHGVSYLQQPNQVANLGSVVPHQDRIKQPEENSRPYVTPLLPPSRPSRIRARPSATREQSPSLQPDRQHGRNRGRHTAKPQTLRKPSEHTITNDHIQSLPPRNREPYRNQVPSGNFQAENNPFIPITREVPSGNVSPNTIEDTRYRNRPYSSNTEGYEREIIYSQREPERPRIRNEDPRQTERERNPSQYTQQYSSPYYSRTTPLPSVTHPERYIVRGEGQRQRTKPISENIVRNVVEERPYYDYRTSLPPPEDRVVTRRRPSRPRPSTTEEVVTNRFYPTSAPPLRNRPSDPESYSYQYIGPQHDTEQRQRPRYRQQVQIERPPSNYDTAAAYQQDRPRHREYNTYAHQNDNLNIIPTVEGADEQSYTPPSHIHHRENIPDTKHHHEQKNPEVNNRYVLPQDKSYGDGSEERRLPPDSEHYHSREQVQKIPDKDLQESPPETTTQRPLPKRKPLPPRPTFPPFPTFPPPPRRPLTTPRPRTVPTESEKEAIEPSDLVTEEQDSVRNIQRNNHQTASDVVTQQFKDHVTEVYPQTDVPEVTTRRKTRKRRPRPRRPRPTTSYSEDQSLAESATEAPAEKEITTRSTFQRSSNRWKKQTTEQPRRSTTISTTETTANESPERTEKYGSRLNLFGKPRTRKPAFKPRTSTSTASPTLLKEESKIVPRTPNSLRSRSSITKKIRKTTTTTTTESPETTETIVSRSDHNTDFLNYESTEVTSDASFLYESESATQMSVNDDTSSFTTEAYNEMVETTEYASTLQTDSTTESQEGAKDKAQNFESRRGTSKKFQNRPRVLKFGKPKLRTTTLPTDLNAAESRNI</sequence>
<feature type="region of interest" description="Disordered" evidence="1">
    <location>
        <begin position="351"/>
        <end position="384"/>
    </location>
</feature>
<feature type="region of interest" description="Disordered" evidence="1">
    <location>
        <begin position="144"/>
        <end position="170"/>
    </location>
</feature>
<dbReference type="OMA" id="QNTENDP"/>
<dbReference type="EMBL" id="KK113733">
    <property type="protein sequence ID" value="KFM60908.1"/>
    <property type="molecule type" value="Genomic_DNA"/>
</dbReference>
<feature type="compositionally biased region" description="Basic residues" evidence="1">
    <location>
        <begin position="1221"/>
        <end position="1235"/>
    </location>
</feature>
<feature type="region of interest" description="Disordered" evidence="1">
    <location>
        <begin position="429"/>
        <end position="477"/>
    </location>
</feature>
<proteinExistence type="predicted"/>
<dbReference type="OrthoDB" id="10065127at2759"/>
<feature type="region of interest" description="Disordered" evidence="1">
    <location>
        <begin position="704"/>
        <end position="885"/>
    </location>
</feature>
<feature type="compositionally biased region" description="Low complexity" evidence="1">
    <location>
        <begin position="437"/>
        <end position="449"/>
    </location>
</feature>
<feature type="compositionally biased region" description="Polar residues" evidence="1">
    <location>
        <begin position="788"/>
        <end position="798"/>
    </location>
</feature>
<keyword evidence="4" id="KW-1185">Reference proteome</keyword>
<name>A0A087T719_STEMI</name>
<feature type="compositionally biased region" description="Basic and acidic residues" evidence="1">
    <location>
        <begin position="219"/>
        <end position="234"/>
    </location>
</feature>
<feature type="region of interest" description="Disordered" evidence="1">
    <location>
        <begin position="199"/>
        <end position="234"/>
    </location>
</feature>
<feature type="compositionally biased region" description="Polar residues" evidence="1">
    <location>
        <begin position="559"/>
        <end position="570"/>
    </location>
</feature>
<protein>
    <recommendedName>
        <fullName evidence="5">Chitin-binding type-2 domain-containing protein</fullName>
    </recommendedName>
</protein>
<feature type="region of interest" description="Disordered" evidence="1">
    <location>
        <begin position="657"/>
        <end position="683"/>
    </location>
</feature>
<feature type="compositionally biased region" description="Pro residues" evidence="1">
    <location>
        <begin position="1134"/>
        <end position="1151"/>
    </location>
</feature>
<feature type="chain" id="PRO_5001829359" description="Chitin-binding type-2 domain-containing protein" evidence="2">
    <location>
        <begin position="26"/>
        <end position="1497"/>
    </location>
</feature>
<feature type="non-terminal residue" evidence="3">
    <location>
        <position position="1497"/>
    </location>
</feature>
<feature type="compositionally biased region" description="Polar residues" evidence="1">
    <location>
        <begin position="199"/>
        <end position="218"/>
    </location>
</feature>
<feature type="compositionally biased region" description="Basic and acidic residues" evidence="1">
    <location>
        <begin position="1055"/>
        <end position="1069"/>
    </location>
</feature>
<feature type="compositionally biased region" description="Basic and acidic residues" evidence="1">
    <location>
        <begin position="834"/>
        <end position="864"/>
    </location>
</feature>
<feature type="compositionally biased region" description="Basic and acidic residues" evidence="1">
    <location>
        <begin position="1088"/>
        <end position="1115"/>
    </location>
</feature>
<organism evidence="3 4">
    <name type="scientific">Stegodyphus mimosarum</name>
    <name type="common">African social velvet spider</name>
    <dbReference type="NCBI Taxonomy" id="407821"/>
    <lineage>
        <taxon>Eukaryota</taxon>
        <taxon>Metazoa</taxon>
        <taxon>Ecdysozoa</taxon>
        <taxon>Arthropoda</taxon>
        <taxon>Chelicerata</taxon>
        <taxon>Arachnida</taxon>
        <taxon>Araneae</taxon>
        <taxon>Araneomorphae</taxon>
        <taxon>Entelegynae</taxon>
        <taxon>Eresoidea</taxon>
        <taxon>Eresidae</taxon>
        <taxon>Stegodyphus</taxon>
    </lineage>
</organism>
<feature type="region of interest" description="Disordered" evidence="1">
    <location>
        <begin position="1436"/>
        <end position="1469"/>
    </location>
</feature>
<evidence type="ECO:0008006" key="5">
    <source>
        <dbReference type="Google" id="ProtNLM"/>
    </source>
</evidence>
<feature type="region of interest" description="Disordered" evidence="1">
    <location>
        <begin position="1041"/>
        <end position="1350"/>
    </location>
</feature>
<feature type="compositionally biased region" description="Low complexity" evidence="1">
    <location>
        <begin position="1283"/>
        <end position="1292"/>
    </location>
</feature>
<evidence type="ECO:0000313" key="3">
    <source>
        <dbReference type="EMBL" id="KFM60908.1"/>
    </source>
</evidence>
<feature type="region of interest" description="Disordered" evidence="1">
    <location>
        <begin position="518"/>
        <end position="583"/>
    </location>
</feature>
<feature type="compositionally biased region" description="Polar residues" evidence="1">
    <location>
        <begin position="1239"/>
        <end position="1248"/>
    </location>
</feature>
<feature type="compositionally biased region" description="Polar residues" evidence="1">
    <location>
        <begin position="661"/>
        <end position="670"/>
    </location>
</feature>
<feature type="compositionally biased region" description="Basic and acidic residues" evidence="1">
    <location>
        <begin position="1447"/>
        <end position="1460"/>
    </location>
</feature>
<feature type="compositionally biased region" description="Polar residues" evidence="1">
    <location>
        <begin position="154"/>
        <end position="163"/>
    </location>
</feature>
<keyword evidence="2" id="KW-0732">Signal</keyword>
<feature type="compositionally biased region" description="Basic residues" evidence="1">
    <location>
        <begin position="352"/>
        <end position="363"/>
    </location>
</feature>
<feature type="compositionally biased region" description="Polar residues" evidence="1">
    <location>
        <begin position="450"/>
        <end position="461"/>
    </location>
</feature>